<reference evidence="1 2" key="1">
    <citation type="submission" date="2021-06" db="EMBL/GenBank/DDBJ databases">
        <title>Caerostris extrusa draft genome.</title>
        <authorList>
            <person name="Kono N."/>
            <person name="Arakawa K."/>
        </authorList>
    </citation>
    <scope>NUCLEOTIDE SEQUENCE [LARGE SCALE GENOMIC DNA]</scope>
</reference>
<evidence type="ECO:0000313" key="1">
    <source>
        <dbReference type="EMBL" id="GIZ05127.1"/>
    </source>
</evidence>
<dbReference type="EMBL" id="BPLR01019217">
    <property type="protein sequence ID" value="GIZ05127.1"/>
    <property type="molecule type" value="Genomic_DNA"/>
</dbReference>
<proteinExistence type="predicted"/>
<comment type="caution">
    <text evidence="1">The sequence shown here is derived from an EMBL/GenBank/DDBJ whole genome shotgun (WGS) entry which is preliminary data.</text>
</comment>
<evidence type="ECO:0000313" key="2">
    <source>
        <dbReference type="Proteomes" id="UP001054945"/>
    </source>
</evidence>
<gene>
    <name evidence="1" type="ORF">CEXT_598941</name>
</gene>
<accession>A0AAV4YD58</accession>
<organism evidence="1 2">
    <name type="scientific">Caerostris extrusa</name>
    <name type="common">Bark spider</name>
    <name type="synonym">Caerostris bankana</name>
    <dbReference type="NCBI Taxonomy" id="172846"/>
    <lineage>
        <taxon>Eukaryota</taxon>
        <taxon>Metazoa</taxon>
        <taxon>Ecdysozoa</taxon>
        <taxon>Arthropoda</taxon>
        <taxon>Chelicerata</taxon>
        <taxon>Arachnida</taxon>
        <taxon>Araneae</taxon>
        <taxon>Araneomorphae</taxon>
        <taxon>Entelegynae</taxon>
        <taxon>Araneoidea</taxon>
        <taxon>Araneidae</taxon>
        <taxon>Caerostris</taxon>
    </lineage>
</organism>
<keyword evidence="2" id="KW-1185">Reference proteome</keyword>
<protein>
    <submittedName>
        <fullName evidence="1">Uncharacterized protein</fullName>
    </submittedName>
</protein>
<name>A0AAV4YD58_CAEEX</name>
<dbReference type="AlphaFoldDB" id="A0AAV4YD58"/>
<sequence length="93" mass="10727">MDKVYNYETEVQLLRHEFRSVDFGIYGRFIQGQGCHFSKHVSVQRRDIPIGRVSSGRGRLVLWWFATIPADLLASDIPLNQILLICHSEPTNL</sequence>
<dbReference type="Proteomes" id="UP001054945">
    <property type="component" value="Unassembled WGS sequence"/>
</dbReference>